<protein>
    <recommendedName>
        <fullName evidence="3">RiPP</fullName>
    </recommendedName>
</protein>
<name>A0ABV2R4B9_9HYPH</name>
<gene>
    <name evidence="1" type="ORF">ABIE08_004099</name>
</gene>
<dbReference type="Proteomes" id="UP001549321">
    <property type="component" value="Unassembled WGS sequence"/>
</dbReference>
<evidence type="ECO:0000313" key="2">
    <source>
        <dbReference type="Proteomes" id="UP001549321"/>
    </source>
</evidence>
<accession>A0ABV2R4B9</accession>
<sequence>MKKTYEKPAIMKSALLQRVAAEPVPSGYNGN</sequence>
<proteinExistence type="predicted"/>
<organism evidence="1 2">
    <name type="scientific">Kaistia defluvii</name>
    <dbReference type="NCBI Taxonomy" id="410841"/>
    <lineage>
        <taxon>Bacteria</taxon>
        <taxon>Pseudomonadati</taxon>
        <taxon>Pseudomonadota</taxon>
        <taxon>Alphaproteobacteria</taxon>
        <taxon>Hyphomicrobiales</taxon>
        <taxon>Kaistiaceae</taxon>
        <taxon>Kaistia</taxon>
    </lineage>
</organism>
<keyword evidence="2" id="KW-1185">Reference proteome</keyword>
<dbReference type="EMBL" id="JBEPSM010000004">
    <property type="protein sequence ID" value="MET4636141.1"/>
    <property type="molecule type" value="Genomic_DNA"/>
</dbReference>
<evidence type="ECO:0008006" key="3">
    <source>
        <dbReference type="Google" id="ProtNLM"/>
    </source>
</evidence>
<comment type="caution">
    <text evidence="1">The sequence shown here is derived from an EMBL/GenBank/DDBJ whole genome shotgun (WGS) entry which is preliminary data.</text>
</comment>
<evidence type="ECO:0000313" key="1">
    <source>
        <dbReference type="EMBL" id="MET4636141.1"/>
    </source>
</evidence>
<reference evidence="1 2" key="1">
    <citation type="submission" date="2024-06" db="EMBL/GenBank/DDBJ databases">
        <title>Sorghum-associated microbial communities from plants grown in Nebraska, USA.</title>
        <authorList>
            <person name="Schachtman D."/>
        </authorList>
    </citation>
    <scope>NUCLEOTIDE SEQUENCE [LARGE SCALE GENOMIC DNA]</scope>
    <source>
        <strain evidence="1 2">3207</strain>
    </source>
</reference>